<proteinExistence type="predicted"/>
<reference evidence="1 2" key="1">
    <citation type="submission" date="2022-01" db="EMBL/GenBank/DDBJ databases">
        <title>Mariniradius saccharolyticus sp. nov., isolated from sediment of a river.</title>
        <authorList>
            <person name="Liu H."/>
        </authorList>
    </citation>
    <scope>NUCLEOTIDE SEQUENCE [LARGE SCALE GENOMIC DNA]</scope>
    <source>
        <strain evidence="1 2">RY-2</strain>
    </source>
</reference>
<comment type="caution">
    <text evidence="1">The sequence shown here is derived from an EMBL/GenBank/DDBJ whole genome shotgun (WGS) entry which is preliminary data.</text>
</comment>
<accession>A0ABS9BQ02</accession>
<gene>
    <name evidence="1" type="ORF">L0U89_00160</name>
</gene>
<dbReference type="Proteomes" id="UP001201449">
    <property type="component" value="Unassembled WGS sequence"/>
</dbReference>
<sequence>MNPSNKSASKKDTPKLALDYTISLERPQALAMGEQKKHPVSEMLSFW</sequence>
<organism evidence="1 2">
    <name type="scientific">Mariniradius sediminis</name>
    <dbReference type="NCBI Taxonomy" id="2909237"/>
    <lineage>
        <taxon>Bacteria</taxon>
        <taxon>Pseudomonadati</taxon>
        <taxon>Bacteroidota</taxon>
        <taxon>Cytophagia</taxon>
        <taxon>Cytophagales</taxon>
        <taxon>Cyclobacteriaceae</taxon>
        <taxon>Mariniradius</taxon>
    </lineage>
</organism>
<evidence type="ECO:0000313" key="2">
    <source>
        <dbReference type="Proteomes" id="UP001201449"/>
    </source>
</evidence>
<name>A0ABS9BQ02_9BACT</name>
<evidence type="ECO:0000313" key="1">
    <source>
        <dbReference type="EMBL" id="MCF1749464.1"/>
    </source>
</evidence>
<keyword evidence="2" id="KW-1185">Reference proteome</keyword>
<protein>
    <submittedName>
        <fullName evidence="1">Uncharacterized protein</fullName>
    </submittedName>
</protein>
<dbReference type="EMBL" id="JAKEVZ010000001">
    <property type="protein sequence ID" value="MCF1749464.1"/>
    <property type="molecule type" value="Genomic_DNA"/>
</dbReference>